<proteinExistence type="predicted"/>
<dbReference type="Proteomes" id="UP001381693">
    <property type="component" value="Unassembled WGS sequence"/>
</dbReference>
<protein>
    <submittedName>
        <fullName evidence="1">Uncharacterized protein</fullName>
    </submittedName>
</protein>
<keyword evidence="2" id="KW-1185">Reference proteome</keyword>
<dbReference type="AlphaFoldDB" id="A0AAN8ZX57"/>
<gene>
    <name evidence="1" type="ORF">SK128_025953</name>
</gene>
<evidence type="ECO:0000313" key="2">
    <source>
        <dbReference type="Proteomes" id="UP001381693"/>
    </source>
</evidence>
<organism evidence="1 2">
    <name type="scientific">Halocaridina rubra</name>
    <name type="common">Hawaiian red shrimp</name>
    <dbReference type="NCBI Taxonomy" id="373956"/>
    <lineage>
        <taxon>Eukaryota</taxon>
        <taxon>Metazoa</taxon>
        <taxon>Ecdysozoa</taxon>
        <taxon>Arthropoda</taxon>
        <taxon>Crustacea</taxon>
        <taxon>Multicrustacea</taxon>
        <taxon>Malacostraca</taxon>
        <taxon>Eumalacostraca</taxon>
        <taxon>Eucarida</taxon>
        <taxon>Decapoda</taxon>
        <taxon>Pleocyemata</taxon>
        <taxon>Caridea</taxon>
        <taxon>Atyoidea</taxon>
        <taxon>Atyidae</taxon>
        <taxon>Halocaridina</taxon>
    </lineage>
</organism>
<accession>A0AAN8ZX57</accession>
<comment type="caution">
    <text evidence="1">The sequence shown here is derived from an EMBL/GenBank/DDBJ whole genome shotgun (WGS) entry which is preliminary data.</text>
</comment>
<sequence length="159" mass="18251">MTNSTVCLTDNGVLGLYDCDRKTDINMQVVFLFFCDKNLTYYVRLSDGEHVSPIVTISEKHFTPTIYVGSVITIKVVRLENERSREFVNSLEDNDLPNLCIRSYILLECHKKYTSLLGSVNSFISYREAIRFVKPYIVSCSVVLLLERIMPDSLTCMKD</sequence>
<dbReference type="EMBL" id="JAXCGZ010021703">
    <property type="protein sequence ID" value="KAK7045750.1"/>
    <property type="molecule type" value="Genomic_DNA"/>
</dbReference>
<evidence type="ECO:0000313" key="1">
    <source>
        <dbReference type="EMBL" id="KAK7045750.1"/>
    </source>
</evidence>
<name>A0AAN8ZX57_HALRR</name>
<reference evidence="1 2" key="1">
    <citation type="submission" date="2023-11" db="EMBL/GenBank/DDBJ databases">
        <title>Halocaridina rubra genome assembly.</title>
        <authorList>
            <person name="Smith C."/>
        </authorList>
    </citation>
    <scope>NUCLEOTIDE SEQUENCE [LARGE SCALE GENOMIC DNA]</scope>
    <source>
        <strain evidence="1">EP-1</strain>
        <tissue evidence="1">Whole</tissue>
    </source>
</reference>